<keyword evidence="2" id="KW-1185">Reference proteome</keyword>
<reference evidence="1 2" key="1">
    <citation type="submission" date="2018-03" db="EMBL/GenBank/DDBJ databases">
        <title>The draft genome of Sphingosinicella sp. GL-C-18.</title>
        <authorList>
            <person name="Liu L."/>
            <person name="Li L."/>
            <person name="Liang L."/>
            <person name="Zhang X."/>
            <person name="Wang T."/>
        </authorList>
    </citation>
    <scope>NUCLEOTIDE SEQUENCE [LARGE SCALE GENOMIC DNA]</scope>
    <source>
        <strain evidence="1 2">GL-C-18</strain>
    </source>
</reference>
<protein>
    <submittedName>
        <fullName evidence="1">Uncharacterized protein</fullName>
    </submittedName>
</protein>
<dbReference type="AlphaFoldDB" id="A0A2P7QGB4"/>
<proteinExistence type="predicted"/>
<evidence type="ECO:0000313" key="2">
    <source>
        <dbReference type="Proteomes" id="UP000241167"/>
    </source>
</evidence>
<dbReference type="Proteomes" id="UP000241167">
    <property type="component" value="Unassembled WGS sequence"/>
</dbReference>
<comment type="caution">
    <text evidence="1">The sequence shown here is derived from an EMBL/GenBank/DDBJ whole genome shotgun (WGS) entry which is preliminary data.</text>
</comment>
<organism evidence="1 2">
    <name type="scientific">Allosphingosinicella deserti</name>
    <dbReference type="NCBI Taxonomy" id="2116704"/>
    <lineage>
        <taxon>Bacteria</taxon>
        <taxon>Pseudomonadati</taxon>
        <taxon>Pseudomonadota</taxon>
        <taxon>Alphaproteobacteria</taxon>
        <taxon>Sphingomonadales</taxon>
        <taxon>Sphingomonadaceae</taxon>
        <taxon>Allosphingosinicella</taxon>
    </lineage>
</organism>
<dbReference type="EMBL" id="PXYI01000010">
    <property type="protein sequence ID" value="PSJ37017.1"/>
    <property type="molecule type" value="Genomic_DNA"/>
</dbReference>
<sequence length="812" mass="85425">MLAKPEWCGHQAATARGFPFMITRFILLIVSAALLWVGSARAQTGAFDLAGPQLRATVTRGTETLPIGRVPQLQAGDRIHVEAELPADRSGKHLLVIAFLRDAASPPPKKWFERLTLTSKARALTATVPEGAKQAIVLLAPEVGGGFGAIVSAVRGRPGVFVRAARDLGQASLDRARLETFLDGVNAADVSSPQSVETISPILARSLAIRLSAECLQREPALQAACLTQSREALILNDGRKPTLAETLTGAPVDLAYRVSATPEAGAGYYSPYIGVVRDVARLLGAFGSAEYQYIPALALGRNEGLRLLLNTAPSFRKPHSVMVVPLPPVEPPEPPAFRPAAGQAITCLNRPNLTLPIEGAPILYATDFAHDLHLDVRTAAGETLRFPLRADPRQGGLVLAGTAAPPLGHQIVQARVLGRWGFEPLEGPVFHVQSMPGAAWRVTDGASPVVGRANQVALEGGTSACVEEVSYAQAGSSPVAAQWKATGPGSLAIALSLEKGRPGPIELRVKRYGSDAQRLSVTAFTEASRIERFVIHAGDRSGVLKGTRLDQVESLDWQDQLFRPGTLSRVRDIDELTLDRDPAGAAAQPGAAAASGKVRLKDGRIVPARVEVLKARPSAILAGKTIELGTSAGALTMQHVGDQALAENAVLTFSIKAQADTRFTGGEVIEVAAANLAPATLKPGAGVTLVDATTLVARFKAETLGPAAYGPLRYRVLQDGVAGEWQPLVTLVRLPVLQGLACVGDEPTCTISGSELYLIHSVSADAGFSAAALVPPGYTGTSLPIARPQGGALFLRMRDAPDISFRVAMPS</sequence>
<evidence type="ECO:0000313" key="1">
    <source>
        <dbReference type="EMBL" id="PSJ37017.1"/>
    </source>
</evidence>
<name>A0A2P7QGB4_9SPHN</name>
<accession>A0A2P7QGB4</accession>
<gene>
    <name evidence="1" type="ORF">C7I55_23375</name>
</gene>